<dbReference type="PROSITE" id="PS51192">
    <property type="entry name" value="HELICASE_ATP_BIND_1"/>
    <property type="match status" value="1"/>
</dbReference>
<dbReference type="GO" id="GO:0005524">
    <property type="term" value="F:ATP binding"/>
    <property type="evidence" value="ECO:0007669"/>
    <property type="project" value="UniProtKB-KW"/>
</dbReference>
<keyword evidence="6" id="KW-0378">Hydrolase</keyword>
<dbReference type="SMART" id="SM00490">
    <property type="entry name" value="HELICc"/>
    <property type="match status" value="1"/>
</dbReference>
<accession>A0A9W2ZTL3</accession>
<gene>
    <name evidence="18" type="primary">LOC106061124</name>
</gene>
<evidence type="ECO:0000259" key="15">
    <source>
        <dbReference type="PROSITE" id="PS51192"/>
    </source>
</evidence>
<feature type="domain" description="Helicase C-terminal" evidence="16">
    <location>
        <begin position="362"/>
        <end position="540"/>
    </location>
</feature>
<evidence type="ECO:0000256" key="2">
    <source>
        <dbReference type="ARBA" id="ARBA00012552"/>
    </source>
</evidence>
<reference evidence="18" key="1">
    <citation type="submission" date="2025-08" db="UniProtKB">
        <authorList>
            <consortium name="RefSeq"/>
        </authorList>
    </citation>
    <scope>IDENTIFICATION</scope>
</reference>
<dbReference type="Pfam" id="PF00270">
    <property type="entry name" value="DEAD"/>
    <property type="match status" value="1"/>
</dbReference>
<evidence type="ECO:0000256" key="12">
    <source>
        <dbReference type="ARBA" id="ARBA00057709"/>
    </source>
</evidence>
<dbReference type="PANTHER" id="PTHR18934">
    <property type="entry name" value="ATP-DEPENDENT RNA HELICASE"/>
    <property type="match status" value="1"/>
</dbReference>
<dbReference type="Gene3D" id="3.40.50.300">
    <property type="entry name" value="P-loop containing nucleotide triphosphate hydrolases"/>
    <property type="match status" value="2"/>
</dbReference>
<dbReference type="EC" id="3.6.4.13" evidence="2"/>
<dbReference type="Pfam" id="PF07717">
    <property type="entry name" value="OB_NTP_bind"/>
    <property type="match status" value="1"/>
</dbReference>
<dbReference type="RefSeq" id="XP_055878288.1">
    <property type="nucleotide sequence ID" value="XM_056022313.1"/>
</dbReference>
<evidence type="ECO:0000256" key="9">
    <source>
        <dbReference type="ARBA" id="ARBA00022840"/>
    </source>
</evidence>
<comment type="similarity">
    <text evidence="1">Belongs to the DEAD box helicase family. DEAH subfamily.</text>
</comment>
<evidence type="ECO:0000256" key="14">
    <source>
        <dbReference type="ARBA" id="ARBA00083389"/>
    </source>
</evidence>
<dbReference type="FunFam" id="3.40.50.300:FF:000325">
    <property type="entry name" value="ATP-dependent RNA helicase DHX29"/>
    <property type="match status" value="1"/>
</dbReference>
<keyword evidence="4" id="KW-0547">Nucleotide-binding</keyword>
<dbReference type="InterPro" id="IPR011709">
    <property type="entry name" value="DEAD-box_helicase_OB_fold"/>
</dbReference>
<dbReference type="GO" id="GO:0016787">
    <property type="term" value="F:hydrolase activity"/>
    <property type="evidence" value="ECO:0007669"/>
    <property type="project" value="UniProtKB-KW"/>
</dbReference>
<keyword evidence="3" id="KW-0479">Metal-binding</keyword>
<keyword evidence="5" id="KW-0863">Zinc-finger</keyword>
<dbReference type="SUPFAM" id="SSF52540">
    <property type="entry name" value="P-loop containing nucleoside triphosphate hydrolases"/>
    <property type="match status" value="1"/>
</dbReference>
<name>A0A9W2ZTL3_BIOGL</name>
<evidence type="ECO:0000256" key="3">
    <source>
        <dbReference type="ARBA" id="ARBA00022723"/>
    </source>
</evidence>
<evidence type="ECO:0000256" key="13">
    <source>
        <dbReference type="ARBA" id="ARBA00071682"/>
    </source>
</evidence>
<evidence type="ECO:0000256" key="6">
    <source>
        <dbReference type="ARBA" id="ARBA00022801"/>
    </source>
</evidence>
<evidence type="ECO:0000256" key="5">
    <source>
        <dbReference type="ARBA" id="ARBA00022771"/>
    </source>
</evidence>
<comment type="function">
    <text evidence="12">Probable ATP-binding RNA helicase.</text>
</comment>
<sequence length="932" mass="106201">MDSANIQELQADLVSDEYILLVDHYPELNIKPEAVQLVNETLQFVQTSEQAETIDTTEDDNKCSDQKQRYSEDEMMETNKILHQEFQNKVMQNSETYQKMLEERQRLPTWEMKDHITAAVNRHKVIIVSGVTGCGKTTQVPQFILDEALSSDSFNANIICTQPRRIAATSIAERVAAERDEVLGRIVGYQIRLEGDMSHLTRLLFCTTGIVLRRLEGDPNLEGVTHIIVDEVHERSEQSDFLILVLKRLLVRRPELRVILMSATINAKLFSNYFDNCPVINIPGGIFPVKQFFLEDVIEKTRFNYEDKTLEHCSEQIASDEIPDSKLSKYQLQLRYPGYSFSTINTLDKMKFEKLDFNLIAHLLEWIVTTQHDELPLDGAILVFLPGYEEIENTYSKLLDTEEFKENKDKYIIIPLHSSFSSDEQRSVFHKAKPGIRKIVLSTNIAETSITIDDVVYVVDVGRMKEMSYNHSRRMKSLDLIWVSRTNAEQRKGRAGRVQEGVCFHLFTSHMYKHILRPHPVPEIQRNSLEQVVLRIKMLSVFRGEDIELILQELIDPPLVERIHGAVQSLKEIGALDSQMELTALGYHLGSIPVDVRIGKLILYGTIFRCLDATLTMAAILSYKSPFVNPFKKRHEAKKMKLILSEHSSDIHTMLRAYKEWWQARDEGRAAAFSFCKKYFLSSKHLEMICALKQQYVEILSSIGFIRKGIKLKDVQTSATYSSDGVALITGKKVNLNNENNELLSAMLVVALYPNMAHGEIAIFEIDSHLTIQSNDIVNIHPSSVNSEIVFEIGSFLVYHEKVRTSKVYIRECSLVSQLSVLMFAGGCIEVDVSKDPPLISIDDLIHYKTTQLEVALSLKALRSELNQLLSDEIKEPYKNLMSSPKGNAVIACVAQLLSDSTIPGVCNFFAYIELMGMMDTEDEEQQPQLSI</sequence>
<dbReference type="GO" id="GO:0008270">
    <property type="term" value="F:zinc ion binding"/>
    <property type="evidence" value="ECO:0007669"/>
    <property type="project" value="UniProtKB-KW"/>
</dbReference>
<dbReference type="InterPro" id="IPR007502">
    <property type="entry name" value="Helicase-assoc_dom"/>
</dbReference>
<evidence type="ECO:0000256" key="8">
    <source>
        <dbReference type="ARBA" id="ARBA00022833"/>
    </source>
</evidence>
<dbReference type="Pfam" id="PF04408">
    <property type="entry name" value="WHD_HA2"/>
    <property type="match status" value="1"/>
</dbReference>
<dbReference type="FunFam" id="1.20.120.1080:FF:000002">
    <property type="entry name" value="Putative ATP-dependent RNA helicase DHX36"/>
    <property type="match status" value="1"/>
</dbReference>
<dbReference type="GO" id="GO:0003724">
    <property type="term" value="F:RNA helicase activity"/>
    <property type="evidence" value="ECO:0007669"/>
    <property type="project" value="UniProtKB-EC"/>
</dbReference>
<comment type="catalytic activity">
    <reaction evidence="11">
        <text>ATP + H2O = ADP + phosphate + H(+)</text>
        <dbReference type="Rhea" id="RHEA:13065"/>
        <dbReference type="ChEBI" id="CHEBI:15377"/>
        <dbReference type="ChEBI" id="CHEBI:15378"/>
        <dbReference type="ChEBI" id="CHEBI:30616"/>
        <dbReference type="ChEBI" id="CHEBI:43474"/>
        <dbReference type="ChEBI" id="CHEBI:456216"/>
        <dbReference type="EC" id="3.6.4.13"/>
    </reaction>
</comment>
<dbReference type="Pfam" id="PF00271">
    <property type="entry name" value="Helicase_C"/>
    <property type="match status" value="1"/>
</dbReference>
<dbReference type="InterPro" id="IPR011545">
    <property type="entry name" value="DEAD/DEAH_box_helicase_dom"/>
</dbReference>
<dbReference type="SMART" id="SM00847">
    <property type="entry name" value="HA2"/>
    <property type="match status" value="1"/>
</dbReference>
<evidence type="ECO:0000256" key="10">
    <source>
        <dbReference type="ARBA" id="ARBA00023054"/>
    </source>
</evidence>
<dbReference type="Proteomes" id="UP001165740">
    <property type="component" value="Chromosome 3"/>
</dbReference>
<dbReference type="InterPro" id="IPR027417">
    <property type="entry name" value="P-loop_NTPase"/>
</dbReference>
<keyword evidence="9" id="KW-0067">ATP-binding</keyword>
<dbReference type="PROSITE" id="PS51194">
    <property type="entry name" value="HELICASE_CTER"/>
    <property type="match status" value="1"/>
</dbReference>
<dbReference type="CDD" id="cd18791">
    <property type="entry name" value="SF2_C_RHA"/>
    <property type="match status" value="1"/>
</dbReference>
<keyword evidence="7 18" id="KW-0347">Helicase</keyword>
<dbReference type="InterPro" id="IPR001650">
    <property type="entry name" value="Helicase_C-like"/>
</dbReference>
<dbReference type="Gene3D" id="1.20.120.1080">
    <property type="match status" value="1"/>
</dbReference>
<evidence type="ECO:0000259" key="16">
    <source>
        <dbReference type="PROSITE" id="PS51194"/>
    </source>
</evidence>
<evidence type="ECO:0000256" key="4">
    <source>
        <dbReference type="ARBA" id="ARBA00022741"/>
    </source>
</evidence>
<organism evidence="17 18">
    <name type="scientific">Biomphalaria glabrata</name>
    <name type="common">Bloodfluke planorb</name>
    <name type="synonym">Freshwater snail</name>
    <dbReference type="NCBI Taxonomy" id="6526"/>
    <lineage>
        <taxon>Eukaryota</taxon>
        <taxon>Metazoa</taxon>
        <taxon>Spiralia</taxon>
        <taxon>Lophotrochozoa</taxon>
        <taxon>Mollusca</taxon>
        <taxon>Gastropoda</taxon>
        <taxon>Heterobranchia</taxon>
        <taxon>Euthyneura</taxon>
        <taxon>Panpulmonata</taxon>
        <taxon>Hygrophila</taxon>
        <taxon>Lymnaeoidea</taxon>
        <taxon>Planorbidae</taxon>
        <taxon>Biomphalaria</taxon>
    </lineage>
</organism>
<evidence type="ECO:0000313" key="17">
    <source>
        <dbReference type="Proteomes" id="UP001165740"/>
    </source>
</evidence>
<dbReference type="PANTHER" id="PTHR18934:SF145">
    <property type="entry name" value="ATP-DEPENDENT RNA HELICASE DHX57-RELATED"/>
    <property type="match status" value="1"/>
</dbReference>
<keyword evidence="10" id="KW-0175">Coiled coil</keyword>
<dbReference type="GeneID" id="106061124"/>
<proteinExistence type="inferred from homology"/>
<protein>
    <recommendedName>
        <fullName evidence="13">Putative ATP-dependent RNA helicase DHX57</fullName>
        <ecNumber evidence="2">3.6.4.13</ecNumber>
    </recommendedName>
    <alternativeName>
        <fullName evidence="14">DEAH box protein 57</fullName>
    </alternativeName>
</protein>
<dbReference type="InterPro" id="IPR048333">
    <property type="entry name" value="HA2_WH"/>
</dbReference>
<dbReference type="OrthoDB" id="5600252at2759"/>
<dbReference type="SMART" id="SM00487">
    <property type="entry name" value="DEXDc"/>
    <property type="match status" value="1"/>
</dbReference>
<dbReference type="Pfam" id="PF21010">
    <property type="entry name" value="HA2_C"/>
    <property type="match status" value="1"/>
</dbReference>
<dbReference type="AlphaFoldDB" id="A0A9W2ZTL3"/>
<dbReference type="InterPro" id="IPR014001">
    <property type="entry name" value="Helicase_ATP-bd"/>
</dbReference>
<evidence type="ECO:0000256" key="11">
    <source>
        <dbReference type="ARBA" id="ARBA00047984"/>
    </source>
</evidence>
<evidence type="ECO:0000256" key="1">
    <source>
        <dbReference type="ARBA" id="ARBA00008792"/>
    </source>
</evidence>
<feature type="domain" description="Helicase ATP-binding" evidence="15">
    <location>
        <begin position="117"/>
        <end position="283"/>
    </location>
</feature>
<evidence type="ECO:0000313" key="18">
    <source>
        <dbReference type="RefSeq" id="XP_055878288.1"/>
    </source>
</evidence>
<evidence type="ECO:0000256" key="7">
    <source>
        <dbReference type="ARBA" id="ARBA00022806"/>
    </source>
</evidence>
<dbReference type="CDD" id="cd17917">
    <property type="entry name" value="DEXHc_RHA-like"/>
    <property type="match status" value="1"/>
</dbReference>
<dbReference type="GO" id="GO:0003723">
    <property type="term" value="F:RNA binding"/>
    <property type="evidence" value="ECO:0007669"/>
    <property type="project" value="TreeGrafter"/>
</dbReference>
<keyword evidence="8" id="KW-0862">Zinc</keyword>
<dbReference type="FunFam" id="3.40.50.300:FF:000284">
    <property type="entry name" value="probable ATP-dependent RNA helicase YTHDC2"/>
    <property type="match status" value="1"/>
</dbReference>
<keyword evidence="17" id="KW-1185">Reference proteome</keyword>